<dbReference type="EMBL" id="JBHSAY010000006">
    <property type="protein sequence ID" value="MFC4131433.1"/>
    <property type="molecule type" value="Genomic_DNA"/>
</dbReference>
<feature type="transmembrane region" description="Helical" evidence="7">
    <location>
        <begin position="42"/>
        <end position="65"/>
    </location>
</feature>
<dbReference type="PANTHER" id="PTHR39188">
    <property type="entry name" value="MEMBRANE-ASSOCIATED ZINC METALLOPROTEASE M50B"/>
    <property type="match status" value="1"/>
</dbReference>
<gene>
    <name evidence="8" type="ORF">ACFOZ4_12540</name>
</gene>
<accession>A0ABV8LMB1</accession>
<dbReference type="PANTHER" id="PTHR39188:SF3">
    <property type="entry name" value="STAGE IV SPORULATION PROTEIN FB"/>
    <property type="match status" value="1"/>
</dbReference>
<keyword evidence="4" id="KW-0378">Hydrolase</keyword>
<dbReference type="RefSeq" id="WP_253754957.1">
    <property type="nucleotide sequence ID" value="NZ_JAMZDZ010000001.1"/>
</dbReference>
<evidence type="ECO:0000313" key="8">
    <source>
        <dbReference type="EMBL" id="MFC4131433.1"/>
    </source>
</evidence>
<feature type="transmembrane region" description="Helical" evidence="7">
    <location>
        <begin position="77"/>
        <end position="105"/>
    </location>
</feature>
<keyword evidence="9" id="KW-1185">Reference proteome</keyword>
<evidence type="ECO:0008006" key="10">
    <source>
        <dbReference type="Google" id="ProtNLM"/>
    </source>
</evidence>
<protein>
    <recommendedName>
        <fullName evidence="10">Zn-dependent protease</fullName>
    </recommendedName>
</protein>
<organism evidence="8 9">
    <name type="scientific">Hamadaea flava</name>
    <dbReference type="NCBI Taxonomy" id="1742688"/>
    <lineage>
        <taxon>Bacteria</taxon>
        <taxon>Bacillati</taxon>
        <taxon>Actinomycetota</taxon>
        <taxon>Actinomycetes</taxon>
        <taxon>Micromonosporales</taxon>
        <taxon>Micromonosporaceae</taxon>
        <taxon>Hamadaea</taxon>
    </lineage>
</organism>
<keyword evidence="3" id="KW-0645">Protease</keyword>
<keyword evidence="6" id="KW-0482">Metalloprotease</keyword>
<evidence type="ECO:0000256" key="5">
    <source>
        <dbReference type="ARBA" id="ARBA00022833"/>
    </source>
</evidence>
<evidence type="ECO:0000256" key="1">
    <source>
        <dbReference type="ARBA" id="ARBA00001947"/>
    </source>
</evidence>
<proteinExistence type="inferred from homology"/>
<feature type="transmembrane region" description="Helical" evidence="7">
    <location>
        <begin position="168"/>
        <end position="193"/>
    </location>
</feature>
<keyword evidence="7" id="KW-1133">Transmembrane helix</keyword>
<feature type="transmembrane region" description="Helical" evidence="7">
    <location>
        <begin position="12"/>
        <end position="30"/>
    </location>
</feature>
<reference evidence="9" key="1">
    <citation type="journal article" date="2019" name="Int. J. Syst. Evol. Microbiol.">
        <title>The Global Catalogue of Microorganisms (GCM) 10K type strain sequencing project: providing services to taxonomists for standard genome sequencing and annotation.</title>
        <authorList>
            <consortium name="The Broad Institute Genomics Platform"/>
            <consortium name="The Broad Institute Genome Sequencing Center for Infectious Disease"/>
            <person name="Wu L."/>
            <person name="Ma J."/>
        </authorList>
    </citation>
    <scope>NUCLEOTIDE SEQUENCE [LARGE SCALE GENOMIC DNA]</scope>
    <source>
        <strain evidence="9">CGMCC 4.7289</strain>
    </source>
</reference>
<evidence type="ECO:0000256" key="2">
    <source>
        <dbReference type="ARBA" id="ARBA00007931"/>
    </source>
</evidence>
<comment type="caution">
    <text evidence="8">The sequence shown here is derived from an EMBL/GenBank/DDBJ whole genome shotgun (WGS) entry which is preliminary data.</text>
</comment>
<evidence type="ECO:0000313" key="9">
    <source>
        <dbReference type="Proteomes" id="UP001595816"/>
    </source>
</evidence>
<evidence type="ECO:0000256" key="7">
    <source>
        <dbReference type="SAM" id="Phobius"/>
    </source>
</evidence>
<evidence type="ECO:0000256" key="6">
    <source>
        <dbReference type="ARBA" id="ARBA00023049"/>
    </source>
</evidence>
<evidence type="ECO:0000256" key="4">
    <source>
        <dbReference type="ARBA" id="ARBA00022801"/>
    </source>
</evidence>
<comment type="similarity">
    <text evidence="2">Belongs to the peptidase M50B family.</text>
</comment>
<dbReference type="Proteomes" id="UP001595816">
    <property type="component" value="Unassembled WGS sequence"/>
</dbReference>
<evidence type="ECO:0000256" key="3">
    <source>
        <dbReference type="ARBA" id="ARBA00022670"/>
    </source>
</evidence>
<keyword evidence="7" id="KW-0812">Transmembrane</keyword>
<feature type="transmembrane region" description="Helical" evidence="7">
    <location>
        <begin position="111"/>
        <end position="132"/>
    </location>
</feature>
<keyword evidence="5" id="KW-0862">Zinc</keyword>
<name>A0ABV8LMB1_9ACTN</name>
<keyword evidence="7" id="KW-0472">Membrane</keyword>
<sequence length="202" mass="19704">MRHRSTFAQFADESGVLLIVAILVAGLAAVRLPAAHPGRSTGAYLIAGLITLAVFGLCAAAHELAHAIAPASGSASAELVAAAAGPLASLGLGGLCGVATAALALSGAGGLTVSVAAYIGLANLVLAAGTLLPGASSDGGRLLRAWIWRTTGDPRRATRGAARTGRAIGFALILGGVVVLVAGAAVAGIWLALTGWFVAAQL</sequence>
<comment type="cofactor">
    <cofactor evidence="1">
        <name>Zn(2+)</name>
        <dbReference type="ChEBI" id="CHEBI:29105"/>
    </cofactor>
</comment>